<sequence length="276" mass="30678">MKRIGIIQMTSGPDVWSNLDFIEKQCGIAARKGVKLVLTPENAIQFANRDAYHKSAEKLGEGAIQAKLATIAKEHQLTLVIGSMPIRTQHGVTTTSLVFSPQGQCLGHYDKLHMFDADVADGYGHYRESETFHPGDRVVTIDTDIGRVGLSICYDLRFPDLYQALRSSGAQIILVPAAFTAVTGQAHWEVLLRARAIETQCWVIASGQTGTHPCDRQTWGHSMVIDPWGEIKAVLDDQVGLLVSDIDLSHNQQVRQNMPLTQHNRFQIELKRKPKS</sequence>
<dbReference type="OrthoDB" id="9811121at2"/>
<dbReference type="InterPro" id="IPR001110">
    <property type="entry name" value="UPF0012_CS"/>
</dbReference>
<dbReference type="GO" id="GO:0016811">
    <property type="term" value="F:hydrolase activity, acting on carbon-nitrogen (but not peptide) bonds, in linear amides"/>
    <property type="evidence" value="ECO:0007669"/>
    <property type="project" value="InterPro"/>
</dbReference>
<evidence type="ECO:0000259" key="3">
    <source>
        <dbReference type="PROSITE" id="PS50263"/>
    </source>
</evidence>
<dbReference type="Gene3D" id="3.60.110.10">
    <property type="entry name" value="Carbon-nitrogen hydrolase"/>
    <property type="match status" value="1"/>
</dbReference>
<dbReference type="PROSITE" id="PS50263">
    <property type="entry name" value="CN_HYDROLASE"/>
    <property type="match status" value="1"/>
</dbReference>
<dbReference type="RefSeq" id="WP_039979171.1">
    <property type="nucleotide sequence ID" value="NZ_BAOJ01000012.1"/>
</dbReference>
<dbReference type="Proteomes" id="UP000321922">
    <property type="component" value="Unassembled WGS sequence"/>
</dbReference>
<evidence type="ECO:0000256" key="1">
    <source>
        <dbReference type="ARBA" id="ARBA00010613"/>
    </source>
</evidence>
<dbReference type="InterPro" id="IPR036526">
    <property type="entry name" value="C-N_Hydrolase_sf"/>
</dbReference>
<dbReference type="EMBL" id="BJXJ01000018">
    <property type="protein sequence ID" value="GEM75958.1"/>
    <property type="molecule type" value="Genomic_DNA"/>
</dbReference>
<evidence type="ECO:0000256" key="2">
    <source>
        <dbReference type="ARBA" id="ARBA00022801"/>
    </source>
</evidence>
<keyword evidence="5" id="KW-1185">Reference proteome</keyword>
<proteinExistence type="inferred from homology"/>
<organism evidence="4 5">
    <name type="scientific">Vibrio sagamiensis NBRC 104589</name>
    <dbReference type="NCBI Taxonomy" id="1219064"/>
    <lineage>
        <taxon>Bacteria</taxon>
        <taxon>Pseudomonadati</taxon>
        <taxon>Pseudomonadota</taxon>
        <taxon>Gammaproteobacteria</taxon>
        <taxon>Vibrionales</taxon>
        <taxon>Vibrionaceae</taxon>
        <taxon>Vibrio</taxon>
    </lineage>
</organism>
<dbReference type="CDD" id="cd07572">
    <property type="entry name" value="nit"/>
    <property type="match status" value="1"/>
</dbReference>
<dbReference type="Pfam" id="PF00795">
    <property type="entry name" value="CN_hydrolase"/>
    <property type="match status" value="1"/>
</dbReference>
<dbReference type="InterPro" id="IPR045254">
    <property type="entry name" value="Nit1/2_C-N_Hydrolase"/>
</dbReference>
<evidence type="ECO:0000313" key="5">
    <source>
        <dbReference type="Proteomes" id="UP000321922"/>
    </source>
</evidence>
<name>A0A511QF77_9VIBR</name>
<dbReference type="SUPFAM" id="SSF56317">
    <property type="entry name" value="Carbon-nitrogen hydrolase"/>
    <property type="match status" value="1"/>
</dbReference>
<protein>
    <submittedName>
        <fullName evidence="4">Amidohydrolase</fullName>
    </submittedName>
</protein>
<keyword evidence="2 4" id="KW-0378">Hydrolase</keyword>
<dbReference type="InterPro" id="IPR003010">
    <property type="entry name" value="C-N_Hydrolase"/>
</dbReference>
<accession>A0A511QF77</accession>
<dbReference type="AlphaFoldDB" id="A0A511QF77"/>
<gene>
    <name evidence="4" type="ORF">VSA01S_20700</name>
</gene>
<dbReference type="PANTHER" id="PTHR23088:SF27">
    <property type="entry name" value="DEAMINATED GLUTATHIONE AMIDASE"/>
    <property type="match status" value="1"/>
</dbReference>
<feature type="domain" description="CN hydrolase" evidence="3">
    <location>
        <begin position="2"/>
        <end position="248"/>
    </location>
</feature>
<reference evidence="4 5" key="1">
    <citation type="submission" date="2019-07" db="EMBL/GenBank/DDBJ databases">
        <title>Whole genome shotgun sequence of Vibrio sagamiensis NBRC 104589.</title>
        <authorList>
            <person name="Hosoyama A."/>
            <person name="Uohara A."/>
            <person name="Ohji S."/>
            <person name="Ichikawa N."/>
        </authorList>
    </citation>
    <scope>NUCLEOTIDE SEQUENCE [LARGE SCALE GENOMIC DNA]</scope>
    <source>
        <strain evidence="4 5">NBRC 104589</strain>
    </source>
</reference>
<dbReference type="PROSITE" id="PS01227">
    <property type="entry name" value="UPF0012"/>
    <property type="match status" value="1"/>
</dbReference>
<comment type="similarity">
    <text evidence="1">Belongs to the carbon-nitrogen hydrolase superfamily. NIT1/NIT2 family.</text>
</comment>
<dbReference type="PANTHER" id="PTHR23088">
    <property type="entry name" value="NITRILASE-RELATED"/>
    <property type="match status" value="1"/>
</dbReference>
<evidence type="ECO:0000313" key="4">
    <source>
        <dbReference type="EMBL" id="GEM75958.1"/>
    </source>
</evidence>
<comment type="caution">
    <text evidence="4">The sequence shown here is derived from an EMBL/GenBank/DDBJ whole genome shotgun (WGS) entry which is preliminary data.</text>
</comment>